<feature type="domain" description="Alpha/beta hydrolase fold-3" evidence="1">
    <location>
        <begin position="492"/>
        <end position="703"/>
    </location>
</feature>
<proteinExistence type="predicted"/>
<comment type="caution">
    <text evidence="2">The sequence shown here is derived from an EMBL/GenBank/DDBJ whole genome shotgun (WGS) entry which is preliminary data.</text>
</comment>
<dbReference type="InterPro" id="IPR013094">
    <property type="entry name" value="AB_hydrolase_3"/>
</dbReference>
<reference evidence="2" key="1">
    <citation type="submission" date="2023-07" db="EMBL/GenBank/DDBJ databases">
        <authorList>
            <consortium name="AG Swart"/>
            <person name="Singh M."/>
            <person name="Singh A."/>
            <person name="Seah K."/>
            <person name="Emmerich C."/>
        </authorList>
    </citation>
    <scope>NUCLEOTIDE SEQUENCE</scope>
    <source>
        <strain evidence="2">DP1</strain>
    </source>
</reference>
<accession>A0AAD1YD96</accession>
<evidence type="ECO:0000259" key="1">
    <source>
        <dbReference type="Pfam" id="PF07859"/>
    </source>
</evidence>
<dbReference type="InterPro" id="IPR029058">
    <property type="entry name" value="AB_hydrolase_fold"/>
</dbReference>
<protein>
    <recommendedName>
        <fullName evidence="1">Alpha/beta hydrolase fold-3 domain-containing protein</fullName>
    </recommendedName>
</protein>
<keyword evidence="3" id="KW-1185">Reference proteome</keyword>
<gene>
    <name evidence="2" type="ORF">ECRASSUSDP1_LOCUS29236</name>
</gene>
<sequence>MNNHKQVIARIQKDYEEGYSKILNPNRVCFHYTKKELLEFLNCAKDLSKQVLKDIDEITLRQDSLAVKYKARVNQICQSLLRFSQKVEILAVRVGSNHETFEKYLVDNHINDSEENPDKQKLFEHLERQEDQETNGSTMDDNHSIRSSIYSDLRILQTDQEQNETCENIASASAQITIEKCFLSPKSFGNILASIKNIGLHSTAQATEVALKVLLKVDECLKEILHHPTESEYCEMLFRCSFLRNYEDTLHEIVKNSDEDVFYHNYEEELKKLRDVREDSKRTNIQKFLKILTIIYPKCKDNFMNRYGWFRLLGEFGIAIGSKTLKIANAIVKFFKLIWYCILYFLSRKKRRAQYQSFISSNNYGTFWKLAKNEGGLLPRIFFYLASPSIKMHQEIYIPRCFERLDSEGLNQSMNVFVKGLGLKKKHRLLDRKTHHSFLMHHKSRLEVTLTNFSLKEKRNHFKIEIVSPFEVDLDPDQAEDFKEPQECEAILIHIHGGGFVSKPSSQTQVYLREWANEFKMPVFMLSYSLAPEAKYPQAIDELYQQYRWITENIEDSFGLKPKKIFVMGDSAGGKLATSLTALSICKQIRIPDGLLLFYPVLLLRYISYTPSRAHMFDDEIMSQMVRESVFEAYCKQVDADNNPFLSPVLLPKKVLENFPATRINLAGLDPLHDDGYKLGYQLACLGRDVKVRDYRFLPHGYLNFTHVPMLKQESNEAIKDVSDTFRELLIKP</sequence>
<dbReference type="GO" id="GO:0004806">
    <property type="term" value="F:triacylglycerol lipase activity"/>
    <property type="evidence" value="ECO:0007669"/>
    <property type="project" value="TreeGrafter"/>
</dbReference>
<dbReference type="Proteomes" id="UP001295684">
    <property type="component" value="Unassembled WGS sequence"/>
</dbReference>
<dbReference type="Gene3D" id="3.40.50.1820">
    <property type="entry name" value="alpha/beta hydrolase"/>
    <property type="match status" value="1"/>
</dbReference>
<organism evidence="2 3">
    <name type="scientific">Euplotes crassus</name>
    <dbReference type="NCBI Taxonomy" id="5936"/>
    <lineage>
        <taxon>Eukaryota</taxon>
        <taxon>Sar</taxon>
        <taxon>Alveolata</taxon>
        <taxon>Ciliophora</taxon>
        <taxon>Intramacronucleata</taxon>
        <taxon>Spirotrichea</taxon>
        <taxon>Hypotrichia</taxon>
        <taxon>Euplotida</taxon>
        <taxon>Euplotidae</taxon>
        <taxon>Moneuplotes</taxon>
    </lineage>
</organism>
<dbReference type="AlphaFoldDB" id="A0AAD1YD96"/>
<dbReference type="GO" id="GO:0005829">
    <property type="term" value="C:cytosol"/>
    <property type="evidence" value="ECO:0007669"/>
    <property type="project" value="TreeGrafter"/>
</dbReference>
<dbReference type="PANTHER" id="PTHR23025">
    <property type="entry name" value="TRIACYLGLYCEROL LIPASE"/>
    <property type="match status" value="1"/>
</dbReference>
<evidence type="ECO:0000313" key="2">
    <source>
        <dbReference type="EMBL" id="CAI2387602.1"/>
    </source>
</evidence>
<evidence type="ECO:0000313" key="3">
    <source>
        <dbReference type="Proteomes" id="UP001295684"/>
    </source>
</evidence>
<dbReference type="SUPFAM" id="SSF53474">
    <property type="entry name" value="alpha/beta-Hydrolases"/>
    <property type="match status" value="1"/>
</dbReference>
<dbReference type="EMBL" id="CAMPGE010030099">
    <property type="protein sequence ID" value="CAI2387602.1"/>
    <property type="molecule type" value="Genomic_DNA"/>
</dbReference>
<dbReference type="Pfam" id="PF07859">
    <property type="entry name" value="Abhydrolase_3"/>
    <property type="match status" value="1"/>
</dbReference>
<dbReference type="GO" id="GO:0019433">
    <property type="term" value="P:triglyceride catabolic process"/>
    <property type="evidence" value="ECO:0007669"/>
    <property type="project" value="TreeGrafter"/>
</dbReference>
<dbReference type="GO" id="GO:0004771">
    <property type="term" value="F:sterol ester esterase activity"/>
    <property type="evidence" value="ECO:0007669"/>
    <property type="project" value="TreeGrafter"/>
</dbReference>
<dbReference type="PANTHER" id="PTHR23025:SF3">
    <property type="entry name" value="HORMONE-SENSITIVE LIPASE"/>
    <property type="match status" value="1"/>
</dbReference>
<name>A0AAD1YD96_EUPCR</name>